<reference evidence="3" key="1">
    <citation type="submission" date="2023-07" db="EMBL/GenBank/DDBJ databases">
        <title>30 novel species of actinomycetes from the DSMZ collection.</title>
        <authorList>
            <person name="Nouioui I."/>
        </authorList>
    </citation>
    <scope>NUCLEOTIDE SEQUENCE [LARGE SCALE GENOMIC DNA]</scope>
    <source>
        <strain evidence="3">DSM 41770</strain>
    </source>
</reference>
<evidence type="ECO:0000256" key="1">
    <source>
        <dbReference type="SAM" id="MobiDB-lite"/>
    </source>
</evidence>
<name>A0ABU2RJX7_9ACTN</name>
<evidence type="ECO:0000313" key="3">
    <source>
        <dbReference type="Proteomes" id="UP001183777"/>
    </source>
</evidence>
<organism evidence="2 3">
    <name type="scientific">Streptomyces salyersiae</name>
    <dbReference type="NCBI Taxonomy" id="3075530"/>
    <lineage>
        <taxon>Bacteria</taxon>
        <taxon>Bacillati</taxon>
        <taxon>Actinomycetota</taxon>
        <taxon>Actinomycetes</taxon>
        <taxon>Kitasatosporales</taxon>
        <taxon>Streptomycetaceae</taxon>
        <taxon>Streptomyces</taxon>
    </lineage>
</organism>
<feature type="region of interest" description="Disordered" evidence="1">
    <location>
        <begin position="126"/>
        <end position="162"/>
    </location>
</feature>
<comment type="caution">
    <text evidence="2">The sequence shown here is derived from an EMBL/GenBank/DDBJ whole genome shotgun (WGS) entry which is preliminary data.</text>
</comment>
<dbReference type="EMBL" id="JAVREX010000004">
    <property type="protein sequence ID" value="MDT0428598.1"/>
    <property type="molecule type" value="Genomic_DNA"/>
</dbReference>
<accession>A0ABU2RJX7</accession>
<sequence>MSPVNSSEGGSVNMQAAADRADDILDEVLSAISPAVEWAHATTTAGSCDVSRRRTVMTIISSERRGSFLGVVERFWRKSDFRIRAVNRDDDFPAVYARTPDGFGVSLSFGGGGQAFFEADSPCVDKSDVAESTTPPNGPAYEGVYPLPRPNVRSPFWSAGAP</sequence>
<dbReference type="Proteomes" id="UP001183777">
    <property type="component" value="Unassembled WGS sequence"/>
</dbReference>
<proteinExistence type="predicted"/>
<keyword evidence="3" id="KW-1185">Reference proteome</keyword>
<dbReference type="RefSeq" id="WP_311656442.1">
    <property type="nucleotide sequence ID" value="NZ_JAVREX010000004.1"/>
</dbReference>
<evidence type="ECO:0000313" key="2">
    <source>
        <dbReference type="EMBL" id="MDT0428598.1"/>
    </source>
</evidence>
<protein>
    <submittedName>
        <fullName evidence="2">Uncharacterized protein</fullName>
    </submittedName>
</protein>
<gene>
    <name evidence="2" type="ORF">RM649_13190</name>
</gene>